<proteinExistence type="predicted"/>
<dbReference type="EMBL" id="HBKQ01018535">
    <property type="protein sequence ID" value="CAE2232661.1"/>
    <property type="molecule type" value="Transcribed_RNA"/>
</dbReference>
<dbReference type="InterPro" id="IPR001611">
    <property type="entry name" value="Leu-rich_rpt"/>
</dbReference>
<feature type="compositionally biased region" description="Pro residues" evidence="5">
    <location>
        <begin position="223"/>
        <end position="237"/>
    </location>
</feature>
<dbReference type="PANTHER" id="PTHR48056:SF81">
    <property type="entry name" value="RECEPTOR PROTEIN-TYROSINE KINASE CEPR1"/>
    <property type="match status" value="1"/>
</dbReference>
<evidence type="ECO:0000313" key="7">
    <source>
        <dbReference type="EMBL" id="CAE2232661.1"/>
    </source>
</evidence>
<feature type="compositionally biased region" description="Gly residues" evidence="5">
    <location>
        <begin position="138"/>
        <end position="147"/>
    </location>
</feature>
<protein>
    <submittedName>
        <fullName evidence="7">Uncharacterized protein</fullName>
    </submittedName>
</protein>
<feature type="region of interest" description="Disordered" evidence="5">
    <location>
        <begin position="215"/>
        <end position="239"/>
    </location>
</feature>
<dbReference type="InterPro" id="IPR032675">
    <property type="entry name" value="LRR_dom_sf"/>
</dbReference>
<keyword evidence="1" id="KW-0433">Leucine-rich repeat</keyword>
<evidence type="ECO:0000256" key="3">
    <source>
        <dbReference type="ARBA" id="ARBA00022741"/>
    </source>
</evidence>
<keyword evidence="6" id="KW-0472">Membrane</keyword>
<evidence type="ECO:0000256" key="5">
    <source>
        <dbReference type="SAM" id="MobiDB-lite"/>
    </source>
</evidence>
<feature type="transmembrane region" description="Helical" evidence="6">
    <location>
        <begin position="188"/>
        <end position="209"/>
    </location>
</feature>
<feature type="region of interest" description="Disordered" evidence="5">
    <location>
        <begin position="1"/>
        <end position="86"/>
    </location>
</feature>
<sequence length="504" mass="54178">MTGGKFKRDDENEGDARERTVADEDTAAAAGTGEVGERRRPSGFDEVGGSTLNGDDFGDGERERNGDGDETRLDAAATDDRTRSHHDVPYEHHTIVIATLVQIDGGGEGGSEGSFHDEEEVGGNVVSQVLESTVPLPDGGGATGGGRDGSERGMGLVDSEVVVEVVPHFEDSELAQNSCRDRGRRVRLGWKAVATALLVGMAIALSVALRMRASSQSSSSSRPSPPRSGPSPSPPPSSRLESILKLASTVSNSETLVEGSQSPQRKAAEWLANDDGLRLALLPEIFSERIIQRYIVAVLYFSTGGTTSWRRQLNFLSESHECDWSEKLEVEERGGGSRVIDMGVSLCDGWYTLVSEITISGNNLTGTIPPELGALSMLTFLNLGWNENIRGRIPPALGSTTRLEYLRLEGCDLSGEIPAAELVNLSQLEDAAFYGNRRLTGNLDDMCPLRSKNLRQLQAECGGEEPQVECQCCTHCCNINRGECCVTNEPRVCFSMEPLSSGKG</sequence>
<evidence type="ECO:0000256" key="1">
    <source>
        <dbReference type="ARBA" id="ARBA00022614"/>
    </source>
</evidence>
<accession>A0A7S4IL01</accession>
<reference evidence="7" key="1">
    <citation type="submission" date="2021-01" db="EMBL/GenBank/DDBJ databases">
        <authorList>
            <person name="Corre E."/>
            <person name="Pelletier E."/>
            <person name="Niang G."/>
            <person name="Scheremetjew M."/>
            <person name="Finn R."/>
            <person name="Kale V."/>
            <person name="Holt S."/>
            <person name="Cochrane G."/>
            <person name="Meng A."/>
            <person name="Brown T."/>
            <person name="Cohen L."/>
        </authorList>
    </citation>
    <scope>NUCLEOTIDE SEQUENCE</scope>
    <source>
        <strain evidence="7">Isolate 1302-5</strain>
    </source>
</reference>
<dbReference type="InterPro" id="IPR050647">
    <property type="entry name" value="Plant_LRR-RLKs"/>
</dbReference>
<keyword evidence="4" id="KW-0067">ATP-binding</keyword>
<name>A0A7S4IL01_9STRA</name>
<evidence type="ECO:0000256" key="4">
    <source>
        <dbReference type="ARBA" id="ARBA00022840"/>
    </source>
</evidence>
<dbReference type="PANTHER" id="PTHR48056">
    <property type="entry name" value="LRR RECEPTOR-LIKE SERINE/THREONINE-PROTEIN KINASE-RELATED"/>
    <property type="match status" value="1"/>
</dbReference>
<dbReference type="SUPFAM" id="SSF52058">
    <property type="entry name" value="L domain-like"/>
    <property type="match status" value="1"/>
</dbReference>
<keyword evidence="6" id="KW-0812">Transmembrane</keyword>
<keyword evidence="3" id="KW-0547">Nucleotide-binding</keyword>
<feature type="compositionally biased region" description="Basic and acidic residues" evidence="5">
    <location>
        <begin position="1"/>
        <end position="22"/>
    </location>
</feature>
<dbReference type="AlphaFoldDB" id="A0A7S4IL01"/>
<dbReference type="Gene3D" id="3.80.10.10">
    <property type="entry name" value="Ribonuclease Inhibitor"/>
    <property type="match status" value="1"/>
</dbReference>
<organism evidence="7">
    <name type="scientific">Odontella aurita</name>
    <dbReference type="NCBI Taxonomy" id="265563"/>
    <lineage>
        <taxon>Eukaryota</taxon>
        <taxon>Sar</taxon>
        <taxon>Stramenopiles</taxon>
        <taxon>Ochrophyta</taxon>
        <taxon>Bacillariophyta</taxon>
        <taxon>Mediophyceae</taxon>
        <taxon>Biddulphiophycidae</taxon>
        <taxon>Eupodiscales</taxon>
        <taxon>Odontellaceae</taxon>
        <taxon>Odontella</taxon>
    </lineage>
</organism>
<keyword evidence="2" id="KW-0677">Repeat</keyword>
<feature type="region of interest" description="Disordered" evidence="5">
    <location>
        <begin position="133"/>
        <end position="153"/>
    </location>
</feature>
<feature type="compositionally biased region" description="Basic and acidic residues" evidence="5">
    <location>
        <begin position="59"/>
        <end position="86"/>
    </location>
</feature>
<keyword evidence="6" id="KW-1133">Transmembrane helix</keyword>
<evidence type="ECO:0000256" key="6">
    <source>
        <dbReference type="SAM" id="Phobius"/>
    </source>
</evidence>
<dbReference type="Pfam" id="PF00560">
    <property type="entry name" value="LRR_1"/>
    <property type="match status" value="1"/>
</dbReference>
<dbReference type="GO" id="GO:0005524">
    <property type="term" value="F:ATP binding"/>
    <property type="evidence" value="ECO:0007669"/>
    <property type="project" value="UniProtKB-KW"/>
</dbReference>
<evidence type="ECO:0000256" key="2">
    <source>
        <dbReference type="ARBA" id="ARBA00022737"/>
    </source>
</evidence>
<gene>
    <name evidence="7" type="ORF">OAUR00152_LOCUS12551</name>
</gene>